<dbReference type="PANTHER" id="PTHR21229:SF1">
    <property type="entry name" value="GH17801P"/>
    <property type="match status" value="1"/>
</dbReference>
<evidence type="ECO:0000256" key="3">
    <source>
        <dbReference type="ARBA" id="ARBA00022729"/>
    </source>
</evidence>
<feature type="transmembrane region" description="Helical" evidence="6">
    <location>
        <begin position="458"/>
        <end position="475"/>
    </location>
</feature>
<dbReference type="AlphaFoldDB" id="A0A7E4ULE5"/>
<reference evidence="10" key="2">
    <citation type="submission" date="2020-10" db="UniProtKB">
        <authorList>
            <consortium name="WormBaseParasite"/>
        </authorList>
    </citation>
    <scope>IDENTIFICATION</scope>
</reference>
<protein>
    <submittedName>
        <fullName evidence="10">Transmembrane receptor, eukaryota</fullName>
    </submittedName>
</protein>
<feature type="transmembrane region" description="Helical" evidence="6">
    <location>
        <begin position="341"/>
        <end position="360"/>
    </location>
</feature>
<evidence type="ECO:0000256" key="2">
    <source>
        <dbReference type="ARBA" id="ARBA00022692"/>
    </source>
</evidence>
<evidence type="ECO:0000256" key="1">
    <source>
        <dbReference type="ARBA" id="ARBA00004141"/>
    </source>
</evidence>
<dbReference type="GO" id="GO:0016020">
    <property type="term" value="C:membrane"/>
    <property type="evidence" value="ECO:0007669"/>
    <property type="project" value="UniProtKB-SubCell"/>
</dbReference>
<dbReference type="GO" id="GO:0005794">
    <property type="term" value="C:Golgi apparatus"/>
    <property type="evidence" value="ECO:0007669"/>
    <property type="project" value="TreeGrafter"/>
</dbReference>
<evidence type="ECO:0000259" key="8">
    <source>
        <dbReference type="Pfam" id="PF06814"/>
    </source>
</evidence>
<comment type="subcellular location">
    <subcellularLocation>
        <location evidence="1">Membrane</location>
        <topology evidence="1">Multi-pass membrane protein</topology>
    </subcellularLocation>
</comment>
<feature type="signal peptide" evidence="7">
    <location>
        <begin position="1"/>
        <end position="18"/>
    </location>
</feature>
<feature type="domain" description="GOST seven transmembrane" evidence="8">
    <location>
        <begin position="237"/>
        <end position="482"/>
    </location>
</feature>
<keyword evidence="9" id="KW-1185">Reference proteome</keyword>
<feature type="chain" id="PRO_5028845835" evidence="7">
    <location>
        <begin position="19"/>
        <end position="570"/>
    </location>
</feature>
<evidence type="ECO:0000256" key="6">
    <source>
        <dbReference type="SAM" id="Phobius"/>
    </source>
</evidence>
<dbReference type="GO" id="GO:0042147">
    <property type="term" value="P:retrograde transport, endosome to Golgi"/>
    <property type="evidence" value="ECO:0007669"/>
    <property type="project" value="TreeGrafter"/>
</dbReference>
<evidence type="ECO:0000313" key="9">
    <source>
        <dbReference type="Proteomes" id="UP000492821"/>
    </source>
</evidence>
<feature type="transmembrane region" description="Helical" evidence="6">
    <location>
        <begin position="380"/>
        <end position="399"/>
    </location>
</feature>
<name>A0A7E4ULE5_PANRE</name>
<dbReference type="Proteomes" id="UP000492821">
    <property type="component" value="Unassembled WGS sequence"/>
</dbReference>
<organism evidence="9 10">
    <name type="scientific">Panagrellus redivivus</name>
    <name type="common">Microworm</name>
    <dbReference type="NCBI Taxonomy" id="6233"/>
    <lineage>
        <taxon>Eukaryota</taxon>
        <taxon>Metazoa</taxon>
        <taxon>Ecdysozoa</taxon>
        <taxon>Nematoda</taxon>
        <taxon>Chromadorea</taxon>
        <taxon>Rhabditida</taxon>
        <taxon>Tylenchina</taxon>
        <taxon>Panagrolaimomorpha</taxon>
        <taxon>Panagrolaimoidea</taxon>
        <taxon>Panagrolaimidae</taxon>
        <taxon>Panagrellus</taxon>
    </lineage>
</organism>
<feature type="transmembrane region" description="Helical" evidence="6">
    <location>
        <begin position="419"/>
        <end position="438"/>
    </location>
</feature>
<keyword evidence="5 6" id="KW-0472">Membrane</keyword>
<evidence type="ECO:0000256" key="7">
    <source>
        <dbReference type="SAM" id="SignalP"/>
    </source>
</evidence>
<evidence type="ECO:0000256" key="5">
    <source>
        <dbReference type="ARBA" id="ARBA00023136"/>
    </source>
</evidence>
<dbReference type="Pfam" id="PF06814">
    <property type="entry name" value="GOST_TM"/>
    <property type="match status" value="1"/>
</dbReference>
<sequence>MHLLSLIATLSLAGFAAANLLIPGIIRKDVNLTQQKIEYYGIFQSALNNSEVEIRLTCEDDIDATFSVQYVVRTSPCAKEFFTDRNRRAYIDDMLEFYFDQDKLIPNGFHYENMYFYRSVLKNISCQHSNGVTVFLDENLHQPMHLVNVTEYKPPLNGTTRAKREALLNGNTIDGGAKQSLTSWHPALVLPADSLYVLIVKFAYVGSDKPNVVKSFNVQLETQWRGPNGYLSAIDYPLLHFYGFMCAVYIVLSLVWLFICMKHWRDLLRIQFWIGAVIVVGMVEKAVFYAEYSNMNDKGESVEGLIEFAELTSCFKRTVAHVLVIIVSVGYGVVKPRLGTTLNQVIAAGFFYFVFCSIEGLTRVSRTSVQAIHEKQVAKLPLVVLEVGIAYWIFSSLIATMRSLRMRRNDVKLALYRHFTNVLCLSVVVAVVYMIWSIYIHSIRRCVSEWKQLWIDTAFWHIYFVSILIVIMYLWRPAANNQRYAFTPLLDDSEDENDEDELFNGKIAAYDDIKHRQTERIEMRPQKSNDEKLEDDLRWIETNIPSSLAEALLDDEDEAEARELEMSKML</sequence>
<dbReference type="InterPro" id="IPR009637">
    <property type="entry name" value="GPR107/GPR108-like"/>
</dbReference>
<keyword evidence="2 6" id="KW-0812">Transmembrane</keyword>
<keyword evidence="3 7" id="KW-0732">Signal</keyword>
<evidence type="ECO:0000313" key="10">
    <source>
        <dbReference type="WBParaSite" id="Pan_g10159.t1"/>
    </source>
</evidence>
<feature type="transmembrane region" description="Helical" evidence="6">
    <location>
        <begin position="272"/>
        <end position="290"/>
    </location>
</feature>
<proteinExistence type="predicted"/>
<accession>A0A7E4ULE5</accession>
<dbReference type="GO" id="GO:0005829">
    <property type="term" value="C:cytosol"/>
    <property type="evidence" value="ECO:0007669"/>
    <property type="project" value="GOC"/>
</dbReference>
<reference evidence="9" key="1">
    <citation type="journal article" date="2013" name="Genetics">
        <title>The draft genome and transcriptome of Panagrellus redivivus are shaped by the harsh demands of a free-living lifestyle.</title>
        <authorList>
            <person name="Srinivasan J."/>
            <person name="Dillman A.R."/>
            <person name="Macchietto M.G."/>
            <person name="Heikkinen L."/>
            <person name="Lakso M."/>
            <person name="Fracchia K.M."/>
            <person name="Antoshechkin I."/>
            <person name="Mortazavi A."/>
            <person name="Wong G."/>
            <person name="Sternberg P.W."/>
        </authorList>
    </citation>
    <scope>NUCLEOTIDE SEQUENCE [LARGE SCALE GENOMIC DNA]</scope>
    <source>
        <strain evidence="9">MT8872</strain>
    </source>
</reference>
<keyword evidence="4 6" id="KW-1133">Transmembrane helix</keyword>
<feature type="transmembrane region" description="Helical" evidence="6">
    <location>
        <begin position="318"/>
        <end position="334"/>
    </location>
</feature>
<dbReference type="PANTHER" id="PTHR21229">
    <property type="entry name" value="LUNG SEVEN TRANSMEMBRANE RECEPTOR"/>
    <property type="match status" value="1"/>
</dbReference>
<dbReference type="WBParaSite" id="Pan_g10159.t1">
    <property type="protein sequence ID" value="Pan_g10159.t1"/>
    <property type="gene ID" value="Pan_g10159"/>
</dbReference>
<feature type="transmembrane region" description="Helical" evidence="6">
    <location>
        <begin position="239"/>
        <end position="260"/>
    </location>
</feature>
<dbReference type="InterPro" id="IPR053937">
    <property type="entry name" value="GOST_TM"/>
</dbReference>
<evidence type="ECO:0000256" key="4">
    <source>
        <dbReference type="ARBA" id="ARBA00022989"/>
    </source>
</evidence>